<dbReference type="OrthoDB" id="6159439at2759"/>
<dbReference type="CDD" id="cd00086">
    <property type="entry name" value="homeodomain"/>
    <property type="match status" value="1"/>
</dbReference>
<dbReference type="PANTHER" id="PTHR24329">
    <property type="entry name" value="HOMEOBOX PROTEIN ARISTALESS"/>
    <property type="match status" value="1"/>
</dbReference>
<feature type="compositionally biased region" description="Low complexity" evidence="7">
    <location>
        <begin position="352"/>
        <end position="369"/>
    </location>
</feature>
<evidence type="ECO:0000259" key="8">
    <source>
        <dbReference type="PROSITE" id="PS50071"/>
    </source>
</evidence>
<dbReference type="Proteomes" id="UP000694843">
    <property type="component" value="Unplaced"/>
</dbReference>
<feature type="compositionally biased region" description="Low complexity" evidence="7">
    <location>
        <begin position="124"/>
        <end position="135"/>
    </location>
</feature>
<evidence type="ECO:0000256" key="2">
    <source>
        <dbReference type="ARBA" id="ARBA00023125"/>
    </source>
</evidence>
<gene>
    <name evidence="10" type="primary">LOC108674830</name>
</gene>
<dbReference type="InterPro" id="IPR001356">
    <property type="entry name" value="HD"/>
</dbReference>
<keyword evidence="3 5" id="KW-0371">Homeobox</keyword>
<evidence type="ECO:0000256" key="7">
    <source>
        <dbReference type="SAM" id="MobiDB-lite"/>
    </source>
</evidence>
<evidence type="ECO:0000313" key="9">
    <source>
        <dbReference type="Proteomes" id="UP000694843"/>
    </source>
</evidence>
<evidence type="ECO:0000256" key="1">
    <source>
        <dbReference type="ARBA" id="ARBA00004123"/>
    </source>
</evidence>
<keyword evidence="9" id="KW-1185">Reference proteome</keyword>
<dbReference type="SMART" id="SM00389">
    <property type="entry name" value="HOX"/>
    <property type="match status" value="1"/>
</dbReference>
<dbReference type="GeneID" id="108674830"/>
<evidence type="ECO:0000256" key="5">
    <source>
        <dbReference type="PROSITE-ProRule" id="PRU00108"/>
    </source>
</evidence>
<evidence type="ECO:0000313" key="10">
    <source>
        <dbReference type="RefSeq" id="XP_018018293.1"/>
    </source>
</evidence>
<evidence type="ECO:0000256" key="4">
    <source>
        <dbReference type="ARBA" id="ARBA00023242"/>
    </source>
</evidence>
<feature type="compositionally biased region" description="Polar residues" evidence="7">
    <location>
        <begin position="81"/>
        <end position="117"/>
    </location>
</feature>
<feature type="compositionally biased region" description="Polar residues" evidence="7">
    <location>
        <begin position="1"/>
        <end position="17"/>
    </location>
</feature>
<evidence type="ECO:0000256" key="3">
    <source>
        <dbReference type="ARBA" id="ARBA00023155"/>
    </source>
</evidence>
<protein>
    <submittedName>
        <fullName evidence="10">Mucin-21</fullName>
    </submittedName>
</protein>
<dbReference type="InterPro" id="IPR050649">
    <property type="entry name" value="Paired_Homeobox_TFs"/>
</dbReference>
<name>A0A8B7NX02_HYAAZ</name>
<feature type="DNA-binding region" description="Homeobox" evidence="5">
    <location>
        <begin position="422"/>
        <end position="481"/>
    </location>
</feature>
<dbReference type="SUPFAM" id="SSF46689">
    <property type="entry name" value="Homeodomain-like"/>
    <property type="match status" value="1"/>
</dbReference>
<dbReference type="GO" id="GO:0000981">
    <property type="term" value="F:DNA-binding transcription factor activity, RNA polymerase II-specific"/>
    <property type="evidence" value="ECO:0007669"/>
    <property type="project" value="InterPro"/>
</dbReference>
<feature type="compositionally biased region" description="Polar residues" evidence="7">
    <location>
        <begin position="280"/>
        <end position="289"/>
    </location>
</feature>
<keyword evidence="2 5" id="KW-0238">DNA-binding</keyword>
<dbReference type="PANTHER" id="PTHR24329:SF543">
    <property type="entry name" value="FI01017P-RELATED"/>
    <property type="match status" value="1"/>
</dbReference>
<feature type="region of interest" description="Disordered" evidence="7">
    <location>
        <begin position="611"/>
        <end position="631"/>
    </location>
</feature>
<dbReference type="GO" id="GO:0000977">
    <property type="term" value="F:RNA polymerase II transcription regulatory region sequence-specific DNA binding"/>
    <property type="evidence" value="ECO:0007669"/>
    <property type="project" value="TreeGrafter"/>
</dbReference>
<feature type="domain" description="Homeobox" evidence="8">
    <location>
        <begin position="420"/>
        <end position="480"/>
    </location>
</feature>
<feature type="region of interest" description="Disordered" evidence="7">
    <location>
        <begin position="1"/>
        <end position="68"/>
    </location>
</feature>
<feature type="compositionally biased region" description="Basic and acidic residues" evidence="7">
    <location>
        <begin position="402"/>
        <end position="412"/>
    </location>
</feature>
<keyword evidence="4 5" id="KW-0539">Nucleus</keyword>
<dbReference type="KEGG" id="hazt:108674830"/>
<feature type="region of interest" description="Disordered" evidence="7">
    <location>
        <begin position="80"/>
        <end position="186"/>
    </location>
</feature>
<proteinExistence type="predicted"/>
<reference evidence="10" key="1">
    <citation type="submission" date="2025-08" db="UniProtKB">
        <authorList>
            <consortium name="RefSeq"/>
        </authorList>
    </citation>
    <scope>IDENTIFICATION</scope>
    <source>
        <tissue evidence="10">Whole organism</tissue>
    </source>
</reference>
<feature type="region of interest" description="Disordered" evidence="7">
    <location>
        <begin position="352"/>
        <end position="424"/>
    </location>
</feature>
<organism evidence="9 10">
    <name type="scientific">Hyalella azteca</name>
    <name type="common">Amphipod</name>
    <dbReference type="NCBI Taxonomy" id="294128"/>
    <lineage>
        <taxon>Eukaryota</taxon>
        <taxon>Metazoa</taxon>
        <taxon>Ecdysozoa</taxon>
        <taxon>Arthropoda</taxon>
        <taxon>Crustacea</taxon>
        <taxon>Multicrustacea</taxon>
        <taxon>Malacostraca</taxon>
        <taxon>Eumalacostraca</taxon>
        <taxon>Peracarida</taxon>
        <taxon>Amphipoda</taxon>
        <taxon>Senticaudata</taxon>
        <taxon>Talitrida</taxon>
        <taxon>Talitroidea</taxon>
        <taxon>Hyalellidae</taxon>
        <taxon>Hyalella</taxon>
    </lineage>
</organism>
<feature type="compositionally biased region" description="Polar residues" evidence="7">
    <location>
        <begin position="136"/>
        <end position="155"/>
    </location>
</feature>
<dbReference type="RefSeq" id="XP_018018293.1">
    <property type="nucleotide sequence ID" value="XM_018162804.2"/>
</dbReference>
<dbReference type="Gene3D" id="1.10.10.60">
    <property type="entry name" value="Homeodomain-like"/>
    <property type="match status" value="1"/>
</dbReference>
<dbReference type="Pfam" id="PF00046">
    <property type="entry name" value="Homeodomain"/>
    <property type="match status" value="1"/>
</dbReference>
<dbReference type="InterPro" id="IPR009057">
    <property type="entry name" value="Homeodomain-like_sf"/>
</dbReference>
<dbReference type="PROSITE" id="PS00027">
    <property type="entry name" value="HOMEOBOX_1"/>
    <property type="match status" value="1"/>
</dbReference>
<feature type="region of interest" description="Disordered" evidence="7">
    <location>
        <begin position="256"/>
        <end position="301"/>
    </location>
</feature>
<dbReference type="InterPro" id="IPR017970">
    <property type="entry name" value="Homeobox_CS"/>
</dbReference>
<dbReference type="FunFam" id="1.10.10.60:FF:000252">
    <property type="entry name" value="Retinal homeobox protein Rx-B"/>
    <property type="match status" value="1"/>
</dbReference>
<comment type="subcellular location">
    <subcellularLocation>
        <location evidence="1 5 6">Nucleus</location>
    </subcellularLocation>
</comment>
<feature type="compositionally biased region" description="Low complexity" evidence="7">
    <location>
        <begin position="156"/>
        <end position="182"/>
    </location>
</feature>
<sequence length="672" mass="71769">MNYNCNDMAQQCRSSLRQPEERNQTSHSNASYLTTTTTSVSQQQVQNHQGNHSSTGIINHQPSSSNTHLPHASVLAHLQGSPESQVSLSGLAQPSSTQFSSLSGHPQSSPNIPNTPLTGHHHSSSNTQHSSHSNHPQLTSNTQPSHSSLTVITQPSSNTQISSHSSSDIPSSSSNLHSPLMSVQPPNHFQSVVTSCGDAGMDAGTYTGGYHSIHLMLGLSTDLMLAPFSSPQQYADPNRSPDEPCPSPTMIQRQHTISPVKVTTSVRSSTSKQQVKDTYEGSSRGTSAELTCRYDSPDPQMSERTFLRPGSEYLSHIAQPPSSDMTTINSDSINTSSLINGSDSTNISVINSTSSNTVNSSSTAAQSSSVKRKLEADAAGSSELQSAADTAGDATPSSTSGRKAEPKSKKGAAEGGAPTVKKKKTRTTFTAYQLEELERAFERAPYPDVFAREELALKLALSESRVQVWFQNRRAKWRKREPPRKNYIPPGLSAAGFGGLGPLQFSAGDAASGGWGYAPHYDHLNLLPSSSPSGAYSYPPPPHAPPSHVYGYPPTLQSAPPTSAASDYYLQDIRDFSSAPSLSLGGLGSLQSFPPILQDEPELGGHSELHHHLHHHQQHMEGVKQEPDDGGTCGPDLMGTAITSMSTPLMGHNDTKDATNNLPYLALPSFLS</sequence>
<feature type="compositionally biased region" description="Polar residues" evidence="7">
    <location>
        <begin position="55"/>
        <end position="68"/>
    </location>
</feature>
<dbReference type="GO" id="GO:0005634">
    <property type="term" value="C:nucleus"/>
    <property type="evidence" value="ECO:0007669"/>
    <property type="project" value="UniProtKB-SubCell"/>
</dbReference>
<dbReference type="AlphaFoldDB" id="A0A8B7NX02"/>
<dbReference type="PROSITE" id="PS50071">
    <property type="entry name" value="HOMEOBOX_2"/>
    <property type="match status" value="1"/>
</dbReference>
<feature type="compositionally biased region" description="Low complexity" evidence="7">
    <location>
        <begin position="260"/>
        <end position="273"/>
    </location>
</feature>
<evidence type="ECO:0000256" key="6">
    <source>
        <dbReference type="RuleBase" id="RU000682"/>
    </source>
</evidence>
<accession>A0A8B7NX02</accession>
<feature type="compositionally biased region" description="Basic and acidic residues" evidence="7">
    <location>
        <begin position="618"/>
        <end position="627"/>
    </location>
</feature>
<feature type="compositionally biased region" description="Low complexity" evidence="7">
    <location>
        <begin position="34"/>
        <end position="54"/>
    </location>
</feature>